<dbReference type="InterPro" id="IPR006680">
    <property type="entry name" value="Amidohydro-rel"/>
</dbReference>
<dbReference type="Proteomes" id="UP000218595">
    <property type="component" value="Chromosome"/>
</dbReference>
<dbReference type="PANTHER" id="PTHR43569">
    <property type="entry name" value="AMIDOHYDROLASE"/>
    <property type="match status" value="1"/>
</dbReference>
<proteinExistence type="predicted"/>
<gene>
    <name evidence="2" type="ORF">LAB08_R34610</name>
</gene>
<reference evidence="2 3" key="1">
    <citation type="submission" date="2016-04" db="EMBL/GenBank/DDBJ databases">
        <title>Complete genome sequence of Pseudomonas sp. LAB-08 isolated from TCE contaminated aquifer soil.</title>
        <authorList>
            <person name="Dohra H."/>
            <person name="Suzuki K."/>
            <person name="Fatma A."/>
            <person name="Inuzuka Y."/>
            <person name="Honjo M."/>
            <person name="Tashiro Y."/>
            <person name="Futamata H."/>
        </authorList>
    </citation>
    <scope>NUCLEOTIDE SEQUENCE [LARGE SCALE GENOMIC DNA]</scope>
    <source>
        <strain evidence="2 3">LAB-08</strain>
    </source>
</reference>
<protein>
    <submittedName>
        <fullName evidence="2">Amidohydrolase family protein</fullName>
    </submittedName>
</protein>
<accession>A0ABM7RUX9</accession>
<dbReference type="InterPro" id="IPR052350">
    <property type="entry name" value="Metallo-dep_Lactonases"/>
</dbReference>
<evidence type="ECO:0000313" key="2">
    <source>
        <dbReference type="EMBL" id="BCX68819.1"/>
    </source>
</evidence>
<evidence type="ECO:0000313" key="3">
    <source>
        <dbReference type="Proteomes" id="UP000218595"/>
    </source>
</evidence>
<feature type="domain" description="Amidohydrolase-related" evidence="1">
    <location>
        <begin position="40"/>
        <end position="332"/>
    </location>
</feature>
<evidence type="ECO:0000259" key="1">
    <source>
        <dbReference type="Pfam" id="PF04909"/>
    </source>
</evidence>
<keyword evidence="3" id="KW-1185">Reference proteome</keyword>
<dbReference type="EMBL" id="AP017423">
    <property type="protein sequence ID" value="BCX68819.1"/>
    <property type="molecule type" value="Genomic_DNA"/>
</dbReference>
<dbReference type="Pfam" id="PF04909">
    <property type="entry name" value="Amidohydro_2"/>
    <property type="match status" value="1"/>
</dbReference>
<sequence length="337" mass="37843">MTTRSALHASLRHAEYVAMITLHERNGLPNLAAGDALPMVDAHHHLWDLGSGRYPWLQDEYHEDFFLGDYHSLRHDFLPEHFLALTRNQRLIGTVHVEAERARDEQVAETRWLEQVNARYGFPNAIVAHAWFDREDSAEILAAQAARPLVKGIRSKPVTSASPDVSIAGAPGTMQDPKWLEGFALLERHDLSWDLRVPPWHLVEAAQVAAMFPRIRIALNHTGFAWDRSPEGMARWRKGLEALATQPNVHIKLSEFGLKDSPWRLDDNRIVVLTALEIFGAERCMFASNFPVAGLRASYDTLADGVAAMLAPLGRSVQEAVFAGNAQRFYRLENAHG</sequence>
<name>A0ABM7RUX9_9PSED</name>
<organism evidence="2 3">
    <name type="scientific">Pseudomonas izuensis</name>
    <dbReference type="NCBI Taxonomy" id="2684212"/>
    <lineage>
        <taxon>Bacteria</taxon>
        <taxon>Pseudomonadati</taxon>
        <taxon>Pseudomonadota</taxon>
        <taxon>Gammaproteobacteria</taxon>
        <taxon>Pseudomonadales</taxon>
        <taxon>Pseudomonadaceae</taxon>
        <taxon>Pseudomonas</taxon>
    </lineage>
</organism>
<dbReference type="PANTHER" id="PTHR43569:SF1">
    <property type="entry name" value="BLL3371 PROTEIN"/>
    <property type="match status" value="1"/>
</dbReference>